<dbReference type="Proteomes" id="UP000178943">
    <property type="component" value="Unassembled WGS sequence"/>
</dbReference>
<proteinExistence type="predicted"/>
<gene>
    <name evidence="1" type="ORF">A2Y62_20790</name>
</gene>
<evidence type="ECO:0000313" key="2">
    <source>
        <dbReference type="Proteomes" id="UP000178943"/>
    </source>
</evidence>
<dbReference type="EMBL" id="MFGW01000186">
    <property type="protein sequence ID" value="OGF61963.1"/>
    <property type="molecule type" value="Genomic_DNA"/>
</dbReference>
<evidence type="ECO:0000313" key="1">
    <source>
        <dbReference type="EMBL" id="OGF61963.1"/>
    </source>
</evidence>
<dbReference type="AlphaFoldDB" id="A0A1F5VEU1"/>
<name>A0A1F5VEU1_9BACT</name>
<comment type="caution">
    <text evidence="1">The sequence shown here is derived from an EMBL/GenBank/DDBJ whole genome shotgun (WGS) entry which is preliminary data.</text>
</comment>
<sequence>MKVKSVRLTDELEKAVELVSKMEKIEASQSLRKIAKIGFEYYIARAYEKGRLTLREAAEMLNLTLIETLNLFLEIGITGNIDSKKTYECLKSWG</sequence>
<reference evidence="1 2" key="1">
    <citation type="journal article" date="2016" name="Nat. Commun.">
        <title>Thousands of microbial genomes shed light on interconnected biogeochemical processes in an aquifer system.</title>
        <authorList>
            <person name="Anantharaman K."/>
            <person name="Brown C.T."/>
            <person name="Hug L.A."/>
            <person name="Sharon I."/>
            <person name="Castelle C.J."/>
            <person name="Probst A.J."/>
            <person name="Thomas B.C."/>
            <person name="Singh A."/>
            <person name="Wilkins M.J."/>
            <person name="Karaoz U."/>
            <person name="Brodie E.L."/>
            <person name="Williams K.H."/>
            <person name="Hubbard S.S."/>
            <person name="Banfield J.F."/>
        </authorList>
    </citation>
    <scope>NUCLEOTIDE SEQUENCE [LARGE SCALE GENOMIC DNA]</scope>
</reference>
<organism evidence="1 2">
    <name type="scientific">Candidatus Fischerbacteria bacterium RBG_13_37_8</name>
    <dbReference type="NCBI Taxonomy" id="1817863"/>
    <lineage>
        <taxon>Bacteria</taxon>
        <taxon>Candidatus Fischeribacteriota</taxon>
    </lineage>
</organism>
<protein>
    <submittedName>
        <fullName evidence="1">Uncharacterized protein</fullName>
    </submittedName>
</protein>
<accession>A0A1F5VEU1</accession>